<dbReference type="InterPro" id="IPR008591">
    <property type="entry name" value="GINS_Sld5"/>
</dbReference>
<dbReference type="InterPro" id="IPR031633">
    <property type="entry name" value="SLD5_C"/>
</dbReference>
<keyword evidence="1" id="KW-0539">Nucleus</keyword>
<evidence type="ECO:0000313" key="5">
    <source>
        <dbReference type="Proteomes" id="UP001303046"/>
    </source>
</evidence>
<feature type="domain" description="DNA replication complex GINS protein SLD5 C-terminal" evidence="2">
    <location>
        <begin position="185"/>
        <end position="238"/>
    </location>
</feature>
<dbReference type="Gene3D" id="1.20.58.1030">
    <property type="match status" value="1"/>
</dbReference>
<dbReference type="CDD" id="cd11711">
    <property type="entry name" value="GINS_A_Sld5"/>
    <property type="match status" value="1"/>
</dbReference>
<dbReference type="PIRSF" id="PIRSF007764">
    <property type="entry name" value="Sld5"/>
    <property type="match status" value="1"/>
</dbReference>
<dbReference type="Gene3D" id="3.40.5.60">
    <property type="match status" value="1"/>
</dbReference>
<dbReference type="Proteomes" id="UP001303046">
    <property type="component" value="Unassembled WGS sequence"/>
</dbReference>
<comment type="caution">
    <text evidence="3">The sequence shown here is derived from an EMBL/GenBank/DDBJ whole genome shotgun (WGS) entry which is preliminary data.</text>
</comment>
<proteinExistence type="inferred from homology"/>
<gene>
    <name evidence="3" type="primary">Necator_chrX.g26563</name>
    <name evidence="4" type="synonym">Necator_2022.05.29.01.07.g52</name>
    <name evidence="3" type="ORF">RB195_026396</name>
    <name evidence="4" type="ORF">RB195_026500</name>
</gene>
<dbReference type="PANTHER" id="PTHR21206">
    <property type="entry name" value="SLD5 PROTEIN"/>
    <property type="match status" value="1"/>
</dbReference>
<comment type="subcellular location">
    <subcellularLocation>
        <location evidence="1">Nucleus</location>
    </subcellularLocation>
</comment>
<dbReference type="Pfam" id="PF16922">
    <property type="entry name" value="SLD5_C"/>
    <property type="match status" value="1"/>
</dbReference>
<accession>A0ABR1EX30</accession>
<dbReference type="EMBL" id="JAVFWL010000006">
    <property type="protein sequence ID" value="KAK6767095.1"/>
    <property type="molecule type" value="Genomic_DNA"/>
</dbReference>
<dbReference type="InterPro" id="IPR038749">
    <property type="entry name" value="Sld5_GINS_A"/>
</dbReference>
<comment type="similarity">
    <text evidence="1">Belongs to the GINS4/SLD5 family.</text>
</comment>
<comment type="function">
    <text evidence="1">The GINS complex plays an essential role in the initiation of DNA replication.</text>
</comment>
<dbReference type="SUPFAM" id="SSF160059">
    <property type="entry name" value="PriA/YqbF domain"/>
    <property type="match status" value="1"/>
</dbReference>
<evidence type="ECO:0000313" key="3">
    <source>
        <dbReference type="EMBL" id="KAK6767095.1"/>
    </source>
</evidence>
<evidence type="ECO:0000259" key="2">
    <source>
        <dbReference type="Pfam" id="PF16922"/>
    </source>
</evidence>
<dbReference type="SUPFAM" id="SSF158573">
    <property type="entry name" value="GINS helical bundle-like"/>
    <property type="match status" value="1"/>
</dbReference>
<dbReference type="EMBL" id="JAVFWL010000007">
    <property type="protein sequence ID" value="KAK6767266.1"/>
    <property type="molecule type" value="Genomic_DNA"/>
</dbReference>
<protein>
    <recommendedName>
        <fullName evidence="1">DNA replication complex GINS protein SLD5</fullName>
    </recommendedName>
</protein>
<evidence type="ECO:0000256" key="1">
    <source>
        <dbReference type="PIRNR" id="PIRNR007764"/>
    </source>
</evidence>
<reference evidence="3 5" key="1">
    <citation type="submission" date="2023-08" db="EMBL/GenBank/DDBJ databases">
        <title>A Necator americanus chromosomal reference genome.</title>
        <authorList>
            <person name="Ilik V."/>
            <person name="Petrzelkova K.J."/>
            <person name="Pardy F."/>
            <person name="Fuh T."/>
            <person name="Niatou-Singa F.S."/>
            <person name="Gouil Q."/>
            <person name="Baker L."/>
            <person name="Ritchie M.E."/>
            <person name="Jex A.R."/>
            <person name="Gazzola D."/>
            <person name="Li H."/>
            <person name="Toshio Fujiwara R."/>
            <person name="Zhan B."/>
            <person name="Aroian R.V."/>
            <person name="Pafco B."/>
            <person name="Schwarz E.M."/>
        </authorList>
    </citation>
    <scope>NUCLEOTIDE SEQUENCE [LARGE SCALE GENOMIC DNA]</scope>
    <source>
        <strain evidence="3 5">Aroian</strain>
        <tissue evidence="3">Whole animal</tissue>
    </source>
</reference>
<dbReference type="InterPro" id="IPR036224">
    <property type="entry name" value="GINS_bundle-like_dom_sf"/>
</dbReference>
<evidence type="ECO:0000313" key="4">
    <source>
        <dbReference type="EMBL" id="KAK6767266.1"/>
    </source>
</evidence>
<sequence length="238" mass="27254">MLFSFSNMSLPESLMSIHSTSSGIDTGSAFVGEEEITPDEVLRQMRVAWQNEMAAPCLLPHRYDIIECLVDQVEGMEENLAGRTDKASIRISAHRLELHRLTYITNDYMRRRLQKIEKNPRRALREHQERISEGKPVLLSDQEKRFAERYAKAEAQLMGRTCLGRLQPSFQKIPVPVTDLECERVYAEVVQENAESAIVPDYQDRTAEVVVELEKGTVHLLPYLSVQQQVEQGSVRLL</sequence>
<keyword evidence="1" id="KW-0235">DNA replication</keyword>
<organism evidence="3 5">
    <name type="scientific">Necator americanus</name>
    <name type="common">Human hookworm</name>
    <dbReference type="NCBI Taxonomy" id="51031"/>
    <lineage>
        <taxon>Eukaryota</taxon>
        <taxon>Metazoa</taxon>
        <taxon>Ecdysozoa</taxon>
        <taxon>Nematoda</taxon>
        <taxon>Chromadorea</taxon>
        <taxon>Rhabditida</taxon>
        <taxon>Rhabditina</taxon>
        <taxon>Rhabditomorpha</taxon>
        <taxon>Strongyloidea</taxon>
        <taxon>Ancylostomatidae</taxon>
        <taxon>Bunostominae</taxon>
        <taxon>Necator</taxon>
    </lineage>
</organism>
<keyword evidence="5" id="KW-1185">Reference proteome</keyword>
<name>A0ABR1EX30_NECAM</name>
<dbReference type="PANTHER" id="PTHR21206:SF0">
    <property type="entry name" value="DNA REPLICATION COMPLEX GINS PROTEIN SLD5"/>
    <property type="match status" value="1"/>
</dbReference>